<accession>A0ABV2BUQ5</accession>
<sequence>MKRVAILFSGQGSQYVGMGKRIYDNYSIVKDCFTQASDILGTDMARLCFESDKHELNSTENTQPALLLTSVAAYQLLQSQTDIRPDYMAGHSLGELSALVCSGVLTFEDGLKLARARGLAMANCGNDQVTGMYAITKLNKEQVISVCNQSAEFGKKFIIANYNAPEQHILSGDIGTIAELTDNVKELGGALIKLNVSGAFHSPYMQQAADDFKQVLSDIQLSEMNVPVIANIKAAPYFDLNEIKDSLVQQIISPVRWSESVNYLLNHGMTAFIEAGPKDVLKKINQTIAPELSAYALDSEEDSEKLTQELADEIAAWKNKPDLIGKLMATAVSTRNKNWDETEYNNGVVASYQQMKEIYEQTTEQNKVPSDAQIQQAFELLVKIMDTKQVDKQEQYQRVHQVIRSAGFEQSVEQILPQLANAK</sequence>
<comment type="catalytic activity">
    <reaction evidence="4">
        <text>holo-[ACP] + malonyl-CoA = malonyl-[ACP] + CoA</text>
        <dbReference type="Rhea" id="RHEA:41792"/>
        <dbReference type="Rhea" id="RHEA-COMP:9623"/>
        <dbReference type="Rhea" id="RHEA-COMP:9685"/>
        <dbReference type="ChEBI" id="CHEBI:57287"/>
        <dbReference type="ChEBI" id="CHEBI:57384"/>
        <dbReference type="ChEBI" id="CHEBI:64479"/>
        <dbReference type="ChEBI" id="CHEBI:78449"/>
        <dbReference type="EC" id="2.3.1.39"/>
    </reaction>
</comment>
<feature type="domain" description="Malonyl-CoA:ACP transacylase (MAT)" evidence="5">
    <location>
        <begin position="7"/>
        <end position="337"/>
    </location>
</feature>
<evidence type="ECO:0000313" key="6">
    <source>
        <dbReference type="EMBL" id="MET1255503.1"/>
    </source>
</evidence>
<dbReference type="InterPro" id="IPR014043">
    <property type="entry name" value="Acyl_transferase_dom"/>
</dbReference>
<keyword evidence="3 6" id="KW-0012">Acyltransferase</keyword>
<keyword evidence="7" id="KW-1185">Reference proteome</keyword>
<evidence type="ECO:0000256" key="2">
    <source>
        <dbReference type="ARBA" id="ARBA00022679"/>
    </source>
</evidence>
<dbReference type="GO" id="GO:0004314">
    <property type="term" value="F:[acyl-carrier-protein] S-malonyltransferase activity"/>
    <property type="evidence" value="ECO:0007669"/>
    <property type="project" value="UniProtKB-EC"/>
</dbReference>
<dbReference type="NCBIfam" id="TIGR00128">
    <property type="entry name" value="fabD"/>
    <property type="match status" value="1"/>
</dbReference>
<evidence type="ECO:0000256" key="1">
    <source>
        <dbReference type="ARBA" id="ARBA00013258"/>
    </source>
</evidence>
<evidence type="ECO:0000313" key="7">
    <source>
        <dbReference type="Proteomes" id="UP001548189"/>
    </source>
</evidence>
<dbReference type="InterPro" id="IPR004410">
    <property type="entry name" value="Malonyl_CoA-ACP_transAc_FabD"/>
</dbReference>
<evidence type="ECO:0000256" key="4">
    <source>
        <dbReference type="ARBA" id="ARBA00048462"/>
    </source>
</evidence>
<evidence type="ECO:0000259" key="5">
    <source>
        <dbReference type="SMART" id="SM00827"/>
    </source>
</evidence>
<evidence type="ECO:0000256" key="3">
    <source>
        <dbReference type="ARBA" id="ARBA00023315"/>
    </source>
</evidence>
<dbReference type="InterPro" id="IPR016036">
    <property type="entry name" value="Malonyl_transacylase_ACP-bd"/>
</dbReference>
<dbReference type="Gene3D" id="3.40.366.10">
    <property type="entry name" value="Malonyl-Coenzyme A Acyl Carrier Protein, domain 2"/>
    <property type="match status" value="1"/>
</dbReference>
<protein>
    <recommendedName>
        <fullName evidence="1">[acyl-carrier-protein] S-malonyltransferase</fullName>
        <ecNumber evidence="1">2.3.1.39</ecNumber>
    </recommendedName>
</protein>
<dbReference type="SUPFAM" id="SSF55048">
    <property type="entry name" value="Probable ACP-binding domain of malonyl-CoA ACP transacylase"/>
    <property type="match status" value="1"/>
</dbReference>
<name>A0ABV2BUQ5_9GAMM</name>
<dbReference type="Gene3D" id="3.30.70.250">
    <property type="entry name" value="Malonyl-CoA ACP transacylase, ACP-binding"/>
    <property type="match status" value="1"/>
</dbReference>
<comment type="caution">
    <text evidence="6">The sequence shown here is derived from an EMBL/GenBank/DDBJ whole genome shotgun (WGS) entry which is preliminary data.</text>
</comment>
<dbReference type="Pfam" id="PF00698">
    <property type="entry name" value="Acyl_transf_1"/>
    <property type="match status" value="1"/>
</dbReference>
<dbReference type="Proteomes" id="UP001548189">
    <property type="component" value="Unassembled WGS sequence"/>
</dbReference>
<keyword evidence="2 6" id="KW-0808">Transferase</keyword>
<dbReference type="PANTHER" id="PTHR42681:SF1">
    <property type="entry name" value="MALONYL-COA-ACYL CARRIER PROTEIN TRANSACYLASE, MITOCHONDRIAL"/>
    <property type="match status" value="1"/>
</dbReference>
<organism evidence="6 7">
    <name type="scientific">Aliikangiella maris</name>
    <dbReference type="NCBI Taxonomy" id="3162458"/>
    <lineage>
        <taxon>Bacteria</taxon>
        <taxon>Pseudomonadati</taxon>
        <taxon>Pseudomonadota</taxon>
        <taxon>Gammaproteobacteria</taxon>
        <taxon>Oceanospirillales</taxon>
        <taxon>Pleioneaceae</taxon>
        <taxon>Aliikangiella</taxon>
    </lineage>
</organism>
<dbReference type="InterPro" id="IPR016035">
    <property type="entry name" value="Acyl_Trfase/lysoPLipase"/>
</dbReference>
<dbReference type="EMBL" id="JBEVCJ010000010">
    <property type="protein sequence ID" value="MET1255503.1"/>
    <property type="molecule type" value="Genomic_DNA"/>
</dbReference>
<proteinExistence type="predicted"/>
<dbReference type="PANTHER" id="PTHR42681">
    <property type="entry name" value="MALONYL-COA-ACYL CARRIER PROTEIN TRANSACYLASE, MITOCHONDRIAL"/>
    <property type="match status" value="1"/>
</dbReference>
<dbReference type="SMART" id="SM00827">
    <property type="entry name" value="PKS_AT"/>
    <property type="match status" value="1"/>
</dbReference>
<dbReference type="InterPro" id="IPR001227">
    <property type="entry name" value="Ac_transferase_dom_sf"/>
</dbReference>
<dbReference type="InterPro" id="IPR050858">
    <property type="entry name" value="Mal-CoA-ACP_Trans/PKS_FabD"/>
</dbReference>
<dbReference type="EC" id="2.3.1.39" evidence="1"/>
<gene>
    <name evidence="6" type="primary">fabD</name>
    <name evidence="6" type="ORF">ABVT43_10225</name>
</gene>
<dbReference type="RefSeq" id="WP_353896089.1">
    <property type="nucleotide sequence ID" value="NZ_JBEVCJ010000010.1"/>
</dbReference>
<dbReference type="SUPFAM" id="SSF52151">
    <property type="entry name" value="FabD/lysophospholipase-like"/>
    <property type="match status" value="1"/>
</dbReference>
<reference evidence="6 7" key="1">
    <citation type="submission" date="2024-06" db="EMBL/GenBank/DDBJ databases">
        <authorList>
            <person name="Li F."/>
        </authorList>
    </citation>
    <scope>NUCLEOTIDE SEQUENCE [LARGE SCALE GENOMIC DNA]</scope>
    <source>
        <strain evidence="6 7">GXAS 311</strain>
    </source>
</reference>